<dbReference type="AlphaFoldDB" id="A0A381PXN1"/>
<evidence type="ECO:0000313" key="1">
    <source>
        <dbReference type="EMBL" id="SUZ71610.1"/>
    </source>
</evidence>
<dbReference type="SUPFAM" id="SSF101898">
    <property type="entry name" value="NHL repeat"/>
    <property type="match status" value="1"/>
</dbReference>
<dbReference type="EMBL" id="UINC01001127">
    <property type="protein sequence ID" value="SUZ71610.1"/>
    <property type="molecule type" value="Genomic_DNA"/>
</dbReference>
<organism evidence="1">
    <name type="scientific">marine metagenome</name>
    <dbReference type="NCBI Taxonomy" id="408172"/>
    <lineage>
        <taxon>unclassified sequences</taxon>
        <taxon>metagenomes</taxon>
        <taxon>ecological metagenomes</taxon>
    </lineage>
</organism>
<dbReference type="PANTHER" id="PTHR35580:SF1">
    <property type="entry name" value="PHYTASE-LIKE DOMAIN-CONTAINING PROTEIN"/>
    <property type="match status" value="1"/>
</dbReference>
<reference evidence="1" key="1">
    <citation type="submission" date="2018-05" db="EMBL/GenBank/DDBJ databases">
        <authorList>
            <person name="Lanie J.A."/>
            <person name="Ng W.-L."/>
            <person name="Kazmierczak K.M."/>
            <person name="Andrzejewski T.M."/>
            <person name="Davidsen T.M."/>
            <person name="Wayne K.J."/>
            <person name="Tettelin H."/>
            <person name="Glass J.I."/>
            <person name="Rusch D."/>
            <person name="Podicherti R."/>
            <person name="Tsui H.-C.T."/>
            <person name="Winkler M.E."/>
        </authorList>
    </citation>
    <scope>NUCLEOTIDE SEQUENCE</scope>
</reference>
<dbReference type="InterPro" id="IPR052918">
    <property type="entry name" value="Motility_Chemotaxis_Reg"/>
</dbReference>
<dbReference type="InterPro" id="IPR010620">
    <property type="entry name" value="SBBP_repeat"/>
</dbReference>
<sequence length="536" mass="57837">MSNFLNFIFSFSASALFVLFQFTFFLFGCGGAVVVPVEKPDTASLKVPELVSVKPGDNASSVKRNAKIILSFSEPLDSLTLSVNTEDTECSGTIQLSTNDFKRCVRMNPLELKDDLKNIVLSPKGIYAAQKFHQIRLSTEIKTIKGVSLKKDITGKPGFRTSWSQQIGTTGDDIGFAATVDFEGNIYLAGLTSGGESGDEKDLFLAKYSPNGFQLWIQQAGFARSVTAAVLQINEVAQIRMSAYSQEEGSSAVILATYSGDGKIVFSKKIELPGTAPGNGLTMDKDSHIFIPAATPFNILKIRKSGEKSWGTELNPGLNIRALATDTENGLYISGNMAQSLDGKKSKGGTDIFLLKISQQGPKRWSRAFGTTLDESATALATKGAETVAVVGYLPQTSGDADEETKKSDAFVVNYNSAGKQQWTYILKGMDSEESTVAAWTPAGDLLVGGFTESRLEDQLHSGKEDVFLAKFDSTGVLLWLRQFGTPENERPLALAIGKAGQIYVTGYTEGQMDGAKYSGGRDIFLVQFNGDGEKQ</sequence>
<dbReference type="PANTHER" id="PTHR35580">
    <property type="entry name" value="CELL SURFACE GLYCOPROTEIN (S-LAYER PROTEIN)-LIKE PROTEIN"/>
    <property type="match status" value="1"/>
</dbReference>
<protein>
    <submittedName>
        <fullName evidence="1">Uncharacterized protein</fullName>
    </submittedName>
</protein>
<gene>
    <name evidence="1" type="ORF">METZ01_LOCUS24464</name>
</gene>
<accession>A0A381PXN1</accession>
<name>A0A381PXN1_9ZZZZ</name>
<proteinExistence type="predicted"/>
<dbReference type="Pfam" id="PF06739">
    <property type="entry name" value="SBBP"/>
    <property type="match status" value="1"/>
</dbReference>